<protein>
    <submittedName>
        <fullName evidence="5">CBS domain-containing protein</fullName>
    </submittedName>
</protein>
<feature type="compositionally biased region" description="Polar residues" evidence="2">
    <location>
        <begin position="1"/>
        <end position="13"/>
    </location>
</feature>
<dbReference type="PANTHER" id="PTHR43773:SF1">
    <property type="entry name" value="MAGNESIUM TRANSPORTER MGTE"/>
    <property type="match status" value="1"/>
</dbReference>
<dbReference type="GO" id="GO:0015095">
    <property type="term" value="F:magnesium ion transmembrane transporter activity"/>
    <property type="evidence" value="ECO:0007669"/>
    <property type="project" value="InterPro"/>
</dbReference>
<dbReference type="EMBL" id="FOLH01000002">
    <property type="protein sequence ID" value="SFC02297.1"/>
    <property type="molecule type" value="Genomic_DNA"/>
</dbReference>
<feature type="region of interest" description="Disordered" evidence="2">
    <location>
        <begin position="1"/>
        <end position="21"/>
    </location>
</feature>
<evidence type="ECO:0000313" key="6">
    <source>
        <dbReference type="Proteomes" id="UP000199058"/>
    </source>
</evidence>
<keyword evidence="3" id="KW-1133">Transmembrane helix</keyword>
<accession>A0A1I1FS86</accession>
<evidence type="ECO:0000259" key="4">
    <source>
        <dbReference type="PROSITE" id="PS51371"/>
    </source>
</evidence>
<proteinExistence type="predicted"/>
<dbReference type="Gene3D" id="3.10.580.10">
    <property type="entry name" value="CBS-domain"/>
    <property type="match status" value="1"/>
</dbReference>
<keyword evidence="3" id="KW-0472">Membrane</keyword>
<dbReference type="SUPFAM" id="SSF54631">
    <property type="entry name" value="CBS-domain pair"/>
    <property type="match status" value="1"/>
</dbReference>
<dbReference type="InterPro" id="IPR046342">
    <property type="entry name" value="CBS_dom_sf"/>
</dbReference>
<feature type="transmembrane region" description="Helical" evidence="3">
    <location>
        <begin position="184"/>
        <end position="201"/>
    </location>
</feature>
<dbReference type="InterPro" id="IPR006669">
    <property type="entry name" value="MgtE_transporter"/>
</dbReference>
<dbReference type="Proteomes" id="UP000199058">
    <property type="component" value="Unassembled WGS sequence"/>
</dbReference>
<feature type="domain" description="CBS" evidence="4">
    <location>
        <begin position="88"/>
        <end position="148"/>
    </location>
</feature>
<evidence type="ECO:0000256" key="1">
    <source>
        <dbReference type="PROSITE-ProRule" id="PRU00703"/>
    </source>
</evidence>
<keyword evidence="1" id="KW-0129">CBS domain</keyword>
<name>A0A1I1FS86_9GAMM</name>
<evidence type="ECO:0000313" key="5">
    <source>
        <dbReference type="EMBL" id="SFC02297.1"/>
    </source>
</evidence>
<organism evidence="5 6">
    <name type="scientific">Marinospirillum celere</name>
    <dbReference type="NCBI Taxonomy" id="1122252"/>
    <lineage>
        <taxon>Bacteria</taxon>
        <taxon>Pseudomonadati</taxon>
        <taxon>Pseudomonadota</taxon>
        <taxon>Gammaproteobacteria</taxon>
        <taxon>Oceanospirillales</taxon>
        <taxon>Oceanospirillaceae</taxon>
        <taxon>Marinospirillum</taxon>
    </lineage>
</organism>
<keyword evidence="6" id="KW-1185">Reference proteome</keyword>
<keyword evidence="3" id="KW-0812">Transmembrane</keyword>
<dbReference type="PANTHER" id="PTHR43773">
    <property type="entry name" value="MAGNESIUM TRANSPORTER MGTE"/>
    <property type="match status" value="1"/>
</dbReference>
<dbReference type="InterPro" id="IPR000644">
    <property type="entry name" value="CBS_dom"/>
</dbReference>
<evidence type="ECO:0000256" key="3">
    <source>
        <dbReference type="SAM" id="Phobius"/>
    </source>
</evidence>
<gene>
    <name evidence="5" type="ORF">SAMN05660443_1184</name>
</gene>
<reference evidence="5 6" key="1">
    <citation type="submission" date="2016-10" db="EMBL/GenBank/DDBJ databases">
        <authorList>
            <person name="de Groot N.N."/>
        </authorList>
    </citation>
    <scope>NUCLEOTIDE SEQUENCE [LARGE SCALE GENOMIC DNA]</scope>
    <source>
        <strain evidence="5 6">DSM 18438</strain>
    </source>
</reference>
<dbReference type="Pfam" id="PF00571">
    <property type="entry name" value="CBS"/>
    <property type="match status" value="1"/>
</dbReference>
<dbReference type="GO" id="GO:0016020">
    <property type="term" value="C:membrane"/>
    <property type="evidence" value="ECO:0007669"/>
    <property type="project" value="InterPro"/>
</dbReference>
<dbReference type="PROSITE" id="PS51371">
    <property type="entry name" value="CBS"/>
    <property type="match status" value="1"/>
</dbReference>
<evidence type="ECO:0000256" key="2">
    <source>
        <dbReference type="SAM" id="MobiDB-lite"/>
    </source>
</evidence>
<dbReference type="AlphaFoldDB" id="A0A1I1FS86"/>
<dbReference type="STRING" id="1122252.SAMN05660443_1184"/>
<dbReference type="RefSeq" id="WP_218149397.1">
    <property type="nucleotide sequence ID" value="NZ_FOLH01000002.1"/>
</dbReference>
<dbReference type="CDD" id="cd04606">
    <property type="entry name" value="CBS_pair_Mg_transporter"/>
    <property type="match status" value="1"/>
</dbReference>
<sequence length="205" mass="22404">MSESLALKQSMQTAAKEKEAAHPVSKVMRGSYLSVSENLSAGEVLDMVRSSCLKNDQLNLVFVSGRSGRYSGFVRLSTLLRAPESTQMKTLAKGRDLFVTETSDQEAAARLLQKRDIPMLPVVDENQRLQGVLTFDDAMDILEEETSEDIYWKAGVGDPLHMKDTVRSEKLTLGGIGYTLKVRIAFLLVTLAGGLLVGGLIDHSA</sequence>